<feature type="compositionally biased region" description="Basic and acidic residues" evidence="1">
    <location>
        <begin position="175"/>
        <end position="185"/>
    </location>
</feature>
<feature type="compositionally biased region" description="Gly residues" evidence="1">
    <location>
        <begin position="156"/>
        <end position="168"/>
    </location>
</feature>
<dbReference type="Gramene" id="Zm00001eb217330_T001">
    <property type="protein sequence ID" value="Zm00001eb217330_P001"/>
    <property type="gene ID" value="Zm00001eb217330"/>
</dbReference>
<name>A0A804P972_MAIZE</name>
<feature type="region of interest" description="Disordered" evidence="1">
    <location>
        <begin position="1"/>
        <end position="31"/>
    </location>
</feature>
<keyword evidence="3" id="KW-1185">Reference proteome</keyword>
<evidence type="ECO:0000256" key="1">
    <source>
        <dbReference type="SAM" id="MobiDB-lite"/>
    </source>
</evidence>
<protein>
    <submittedName>
        <fullName evidence="2">Uncharacterized protein</fullName>
    </submittedName>
</protein>
<dbReference type="Proteomes" id="UP000007305">
    <property type="component" value="Chromosome 5"/>
</dbReference>
<reference evidence="3" key="1">
    <citation type="journal article" date="2009" name="Science">
        <title>The B73 maize genome: complexity, diversity, and dynamics.</title>
        <authorList>
            <person name="Schnable P.S."/>
            <person name="Ware D."/>
            <person name="Fulton R.S."/>
            <person name="Stein J.C."/>
            <person name="Wei F."/>
            <person name="Pasternak S."/>
            <person name="Liang C."/>
            <person name="Zhang J."/>
            <person name="Fulton L."/>
            <person name="Graves T.A."/>
            <person name="Minx P."/>
            <person name="Reily A.D."/>
            <person name="Courtney L."/>
            <person name="Kruchowski S.S."/>
            <person name="Tomlinson C."/>
            <person name="Strong C."/>
            <person name="Delehaunty K."/>
            <person name="Fronick C."/>
            <person name="Courtney B."/>
            <person name="Rock S.M."/>
            <person name="Belter E."/>
            <person name="Du F."/>
            <person name="Kim K."/>
            <person name="Abbott R.M."/>
            <person name="Cotton M."/>
            <person name="Levy A."/>
            <person name="Marchetto P."/>
            <person name="Ochoa K."/>
            <person name="Jackson S.M."/>
            <person name="Gillam B."/>
            <person name="Chen W."/>
            <person name="Yan L."/>
            <person name="Higginbotham J."/>
            <person name="Cardenas M."/>
            <person name="Waligorski J."/>
            <person name="Applebaum E."/>
            <person name="Phelps L."/>
            <person name="Falcone J."/>
            <person name="Kanchi K."/>
            <person name="Thane T."/>
            <person name="Scimone A."/>
            <person name="Thane N."/>
            <person name="Henke J."/>
            <person name="Wang T."/>
            <person name="Ruppert J."/>
            <person name="Shah N."/>
            <person name="Rotter K."/>
            <person name="Hodges J."/>
            <person name="Ingenthron E."/>
            <person name="Cordes M."/>
            <person name="Kohlberg S."/>
            <person name="Sgro J."/>
            <person name="Delgado B."/>
            <person name="Mead K."/>
            <person name="Chinwalla A."/>
            <person name="Leonard S."/>
            <person name="Crouse K."/>
            <person name="Collura K."/>
            <person name="Kudrna D."/>
            <person name="Currie J."/>
            <person name="He R."/>
            <person name="Angelova A."/>
            <person name="Rajasekar S."/>
            <person name="Mueller T."/>
            <person name="Lomeli R."/>
            <person name="Scara G."/>
            <person name="Ko A."/>
            <person name="Delaney K."/>
            <person name="Wissotski M."/>
            <person name="Lopez G."/>
            <person name="Campos D."/>
            <person name="Braidotti M."/>
            <person name="Ashley E."/>
            <person name="Golser W."/>
            <person name="Kim H."/>
            <person name="Lee S."/>
            <person name="Lin J."/>
            <person name="Dujmic Z."/>
            <person name="Kim W."/>
            <person name="Talag J."/>
            <person name="Zuccolo A."/>
            <person name="Fan C."/>
            <person name="Sebastian A."/>
            <person name="Kramer M."/>
            <person name="Spiegel L."/>
            <person name="Nascimento L."/>
            <person name="Zutavern T."/>
            <person name="Miller B."/>
            <person name="Ambroise C."/>
            <person name="Muller S."/>
            <person name="Spooner W."/>
            <person name="Narechania A."/>
            <person name="Ren L."/>
            <person name="Wei S."/>
            <person name="Kumari S."/>
            <person name="Faga B."/>
            <person name="Levy M.J."/>
            <person name="McMahan L."/>
            <person name="Van Buren P."/>
            <person name="Vaughn M.W."/>
            <person name="Ying K."/>
            <person name="Yeh C.-T."/>
            <person name="Emrich S.J."/>
            <person name="Jia Y."/>
            <person name="Kalyanaraman A."/>
            <person name="Hsia A.-P."/>
            <person name="Barbazuk W.B."/>
            <person name="Baucom R.S."/>
            <person name="Brutnell T.P."/>
            <person name="Carpita N.C."/>
            <person name="Chaparro C."/>
            <person name="Chia J.-M."/>
            <person name="Deragon J.-M."/>
            <person name="Estill J.C."/>
            <person name="Fu Y."/>
            <person name="Jeddeloh J.A."/>
            <person name="Han Y."/>
            <person name="Lee H."/>
            <person name="Li P."/>
            <person name="Lisch D.R."/>
            <person name="Liu S."/>
            <person name="Liu Z."/>
            <person name="Nagel D.H."/>
            <person name="McCann M.C."/>
            <person name="SanMiguel P."/>
            <person name="Myers A.M."/>
            <person name="Nettleton D."/>
            <person name="Nguyen J."/>
            <person name="Penning B.W."/>
            <person name="Ponnala L."/>
            <person name="Schneider K.L."/>
            <person name="Schwartz D.C."/>
            <person name="Sharma A."/>
            <person name="Soderlund C."/>
            <person name="Springer N.M."/>
            <person name="Sun Q."/>
            <person name="Wang H."/>
            <person name="Waterman M."/>
            <person name="Westerman R."/>
            <person name="Wolfgruber T.K."/>
            <person name="Yang L."/>
            <person name="Yu Y."/>
            <person name="Zhang L."/>
            <person name="Zhou S."/>
            <person name="Zhu Q."/>
            <person name="Bennetzen J.L."/>
            <person name="Dawe R.K."/>
            <person name="Jiang J."/>
            <person name="Jiang N."/>
            <person name="Presting G.G."/>
            <person name="Wessler S.R."/>
            <person name="Aluru S."/>
            <person name="Martienssen R.A."/>
            <person name="Clifton S.W."/>
            <person name="McCombie W.R."/>
            <person name="Wing R.A."/>
            <person name="Wilson R.K."/>
        </authorList>
    </citation>
    <scope>NUCLEOTIDE SEQUENCE [LARGE SCALE GENOMIC DNA]</scope>
    <source>
        <strain evidence="3">cv. B73</strain>
    </source>
</reference>
<feature type="region of interest" description="Disordered" evidence="1">
    <location>
        <begin position="125"/>
        <end position="185"/>
    </location>
</feature>
<proteinExistence type="predicted"/>
<accession>A0A804P972</accession>
<reference evidence="2" key="2">
    <citation type="submission" date="2019-07" db="EMBL/GenBank/DDBJ databases">
        <authorList>
            <person name="Seetharam A."/>
            <person name="Woodhouse M."/>
            <person name="Cannon E."/>
        </authorList>
    </citation>
    <scope>NUCLEOTIDE SEQUENCE [LARGE SCALE GENOMIC DNA]</scope>
    <source>
        <strain evidence="2">cv. B73</strain>
    </source>
</reference>
<evidence type="ECO:0000313" key="2">
    <source>
        <dbReference type="EnsemblPlants" id="Zm00001eb217330_P001"/>
    </source>
</evidence>
<feature type="region of interest" description="Disordered" evidence="1">
    <location>
        <begin position="58"/>
        <end position="85"/>
    </location>
</feature>
<evidence type="ECO:0000313" key="3">
    <source>
        <dbReference type="Proteomes" id="UP000007305"/>
    </source>
</evidence>
<organism evidence="2 3">
    <name type="scientific">Zea mays</name>
    <name type="common">Maize</name>
    <dbReference type="NCBI Taxonomy" id="4577"/>
    <lineage>
        <taxon>Eukaryota</taxon>
        <taxon>Viridiplantae</taxon>
        <taxon>Streptophyta</taxon>
        <taxon>Embryophyta</taxon>
        <taxon>Tracheophyta</taxon>
        <taxon>Spermatophyta</taxon>
        <taxon>Magnoliopsida</taxon>
        <taxon>Liliopsida</taxon>
        <taxon>Poales</taxon>
        <taxon>Poaceae</taxon>
        <taxon>PACMAD clade</taxon>
        <taxon>Panicoideae</taxon>
        <taxon>Andropogonodae</taxon>
        <taxon>Andropogoneae</taxon>
        <taxon>Tripsacinae</taxon>
        <taxon>Zea</taxon>
    </lineage>
</organism>
<dbReference type="EnsemblPlants" id="Zm00001eb217330_T001">
    <property type="protein sequence ID" value="Zm00001eb217330_P001"/>
    <property type="gene ID" value="Zm00001eb217330"/>
</dbReference>
<reference evidence="2" key="3">
    <citation type="submission" date="2021-05" db="UniProtKB">
        <authorList>
            <consortium name="EnsemblPlants"/>
        </authorList>
    </citation>
    <scope>IDENTIFICATION</scope>
    <source>
        <strain evidence="2">cv. B73</strain>
    </source>
</reference>
<sequence>MRPGRSAAATSRRSGRGSRSGGDAAPTAGLVANADGVTCGEVGDDGEGAVAREAWLTVTGAAPPAPPPPLPEDDEGAAGRAATSALSPRAPLRFPLLIILLNMAAAKDWEAGGVDRPIDQATNSLLVPPGFRGDGKGNAVAPRWKGKTVGRSGQPVRGGEGRGGGGMALAGDLGDEWRGEGDQWG</sequence>
<dbReference type="AlphaFoldDB" id="A0A804P972"/>
<feature type="compositionally biased region" description="Low complexity" evidence="1">
    <location>
        <begin position="1"/>
        <end position="12"/>
    </location>
</feature>
<dbReference type="InParanoid" id="A0A804P972"/>